<proteinExistence type="predicted"/>
<organism evidence="1 2">
    <name type="scientific">Hemibagrus guttatus</name>
    <dbReference type="NCBI Taxonomy" id="175788"/>
    <lineage>
        <taxon>Eukaryota</taxon>
        <taxon>Metazoa</taxon>
        <taxon>Chordata</taxon>
        <taxon>Craniata</taxon>
        <taxon>Vertebrata</taxon>
        <taxon>Euteleostomi</taxon>
        <taxon>Actinopterygii</taxon>
        <taxon>Neopterygii</taxon>
        <taxon>Teleostei</taxon>
        <taxon>Ostariophysi</taxon>
        <taxon>Siluriformes</taxon>
        <taxon>Bagridae</taxon>
        <taxon>Hemibagrus</taxon>
    </lineage>
</organism>
<comment type="caution">
    <text evidence="1">The sequence shown here is derived from an EMBL/GenBank/DDBJ whole genome shotgun (WGS) entry which is preliminary data.</text>
</comment>
<keyword evidence="2" id="KW-1185">Reference proteome</keyword>
<protein>
    <submittedName>
        <fullName evidence="1">Uncharacterized protein</fullName>
    </submittedName>
</protein>
<sequence>MSSGGSEDFYPQRSLRYLFSPLLFQDWTTASWQFSPVHNLTTATKPEYSCVIDFNRPRFFHGTLLLCCLHWLSIAAGVQFKTLMLAYKVKNKPVSTYVKAFNTPCTSPCSI</sequence>
<accession>A0AAE0QPH6</accession>
<dbReference type="AlphaFoldDB" id="A0AAE0QPH6"/>
<gene>
    <name evidence="1" type="ORF">QTP70_019426</name>
</gene>
<evidence type="ECO:0000313" key="2">
    <source>
        <dbReference type="Proteomes" id="UP001274896"/>
    </source>
</evidence>
<evidence type="ECO:0000313" key="1">
    <source>
        <dbReference type="EMBL" id="KAK3529182.1"/>
    </source>
</evidence>
<name>A0AAE0QPH6_9TELE</name>
<reference evidence="1" key="1">
    <citation type="submission" date="2023-06" db="EMBL/GenBank/DDBJ databases">
        <title>Male Hemibagrus guttatus genome.</title>
        <authorList>
            <person name="Bian C."/>
        </authorList>
    </citation>
    <scope>NUCLEOTIDE SEQUENCE</scope>
    <source>
        <strain evidence="1">Male_cb2023</strain>
        <tissue evidence="1">Muscle</tissue>
    </source>
</reference>
<dbReference type="EMBL" id="JAUCMX010000012">
    <property type="protein sequence ID" value="KAK3529182.1"/>
    <property type="molecule type" value="Genomic_DNA"/>
</dbReference>
<dbReference type="Proteomes" id="UP001274896">
    <property type="component" value="Unassembled WGS sequence"/>
</dbReference>